<dbReference type="EMBL" id="CAJGYO010000018">
    <property type="protein sequence ID" value="CAD6336395.1"/>
    <property type="molecule type" value="Genomic_DNA"/>
</dbReference>
<evidence type="ECO:0000256" key="3">
    <source>
        <dbReference type="ARBA" id="ARBA00022729"/>
    </source>
</evidence>
<dbReference type="Gene3D" id="1.10.510.10">
    <property type="entry name" value="Transferase(Phosphotransferase) domain 1"/>
    <property type="match status" value="1"/>
</dbReference>
<keyword evidence="7" id="KW-1185">Reference proteome</keyword>
<keyword evidence="3" id="KW-0732">Signal</keyword>
<dbReference type="PANTHER" id="PTHR47974">
    <property type="entry name" value="OS07G0415500 PROTEIN"/>
    <property type="match status" value="1"/>
</dbReference>
<evidence type="ECO:0000256" key="4">
    <source>
        <dbReference type="ARBA" id="ARBA00022989"/>
    </source>
</evidence>
<evidence type="ECO:0000313" key="6">
    <source>
        <dbReference type="EMBL" id="CAD6336395.1"/>
    </source>
</evidence>
<evidence type="ECO:0000256" key="1">
    <source>
        <dbReference type="ARBA" id="ARBA00004167"/>
    </source>
</evidence>
<keyword evidence="2" id="KW-0812">Transmembrane</keyword>
<name>A0A811S209_9POAL</name>
<evidence type="ECO:0000313" key="7">
    <source>
        <dbReference type="Proteomes" id="UP000604825"/>
    </source>
</evidence>
<dbReference type="AlphaFoldDB" id="A0A811S209"/>
<comment type="caution">
    <text evidence="6">The sequence shown here is derived from an EMBL/GenBank/DDBJ whole genome shotgun (WGS) entry which is preliminary data.</text>
</comment>
<dbReference type="OrthoDB" id="681533at2759"/>
<gene>
    <name evidence="6" type="ORF">NCGR_LOCUS60493</name>
</gene>
<comment type="subcellular location">
    <subcellularLocation>
        <location evidence="1">Membrane</location>
        <topology evidence="1">Single-pass membrane protein</topology>
    </subcellularLocation>
</comment>
<organism evidence="6 7">
    <name type="scientific">Miscanthus lutarioriparius</name>
    <dbReference type="NCBI Taxonomy" id="422564"/>
    <lineage>
        <taxon>Eukaryota</taxon>
        <taxon>Viridiplantae</taxon>
        <taxon>Streptophyta</taxon>
        <taxon>Embryophyta</taxon>
        <taxon>Tracheophyta</taxon>
        <taxon>Spermatophyta</taxon>
        <taxon>Magnoliopsida</taxon>
        <taxon>Liliopsida</taxon>
        <taxon>Poales</taxon>
        <taxon>Poaceae</taxon>
        <taxon>PACMAD clade</taxon>
        <taxon>Panicoideae</taxon>
        <taxon>Andropogonodae</taxon>
        <taxon>Andropogoneae</taxon>
        <taxon>Saccharinae</taxon>
        <taxon>Miscanthus</taxon>
    </lineage>
</organism>
<keyword evidence="5" id="KW-0472">Membrane</keyword>
<keyword evidence="4" id="KW-1133">Transmembrane helix</keyword>
<dbReference type="GO" id="GO:0016020">
    <property type="term" value="C:membrane"/>
    <property type="evidence" value="ECO:0007669"/>
    <property type="project" value="UniProtKB-SubCell"/>
</dbReference>
<evidence type="ECO:0000256" key="5">
    <source>
        <dbReference type="ARBA" id="ARBA00023136"/>
    </source>
</evidence>
<dbReference type="Proteomes" id="UP000604825">
    <property type="component" value="Unassembled WGS sequence"/>
</dbReference>
<dbReference type="PANTHER" id="PTHR47974:SF4">
    <property type="entry name" value="RECEPTOR-LIKE SERINE_THREONINE-PROTEIN KINASE"/>
    <property type="match status" value="1"/>
</dbReference>
<sequence length="73" mass="8315">MAITRLVRMLEENTKMQASTQAWIPGFIDPRLNGHFNGMQARAMIKLAVSCVQEDRNMRPTMENVVQQLLSVP</sequence>
<proteinExistence type="predicted"/>
<evidence type="ECO:0000256" key="2">
    <source>
        <dbReference type="ARBA" id="ARBA00022692"/>
    </source>
</evidence>
<protein>
    <submittedName>
        <fullName evidence="6">Uncharacterized protein</fullName>
    </submittedName>
</protein>
<reference evidence="6" key="1">
    <citation type="submission" date="2020-10" db="EMBL/GenBank/DDBJ databases">
        <authorList>
            <person name="Han B."/>
            <person name="Lu T."/>
            <person name="Zhao Q."/>
            <person name="Huang X."/>
            <person name="Zhao Y."/>
        </authorList>
    </citation>
    <scope>NUCLEOTIDE SEQUENCE</scope>
</reference>
<accession>A0A811S209</accession>